<reference evidence="2" key="1">
    <citation type="submission" date="2021-02" db="EMBL/GenBank/DDBJ databases">
        <authorList>
            <person name="Dougan E. K."/>
            <person name="Rhodes N."/>
            <person name="Thang M."/>
            <person name="Chan C."/>
        </authorList>
    </citation>
    <scope>NUCLEOTIDE SEQUENCE</scope>
</reference>
<feature type="region of interest" description="Disordered" evidence="1">
    <location>
        <begin position="1"/>
        <end position="38"/>
    </location>
</feature>
<dbReference type="EMBL" id="CAJNIZ010015558">
    <property type="protein sequence ID" value="CAE7374649.1"/>
    <property type="molecule type" value="Genomic_DNA"/>
</dbReference>
<evidence type="ECO:0000256" key="1">
    <source>
        <dbReference type="SAM" id="MobiDB-lite"/>
    </source>
</evidence>
<accession>A0A812Q7Q4</accession>
<dbReference type="AlphaFoldDB" id="A0A812Q7Q4"/>
<dbReference type="OrthoDB" id="10472819at2759"/>
<organism evidence="2 3">
    <name type="scientific">Symbiodinium pilosum</name>
    <name type="common">Dinoflagellate</name>
    <dbReference type="NCBI Taxonomy" id="2952"/>
    <lineage>
        <taxon>Eukaryota</taxon>
        <taxon>Sar</taxon>
        <taxon>Alveolata</taxon>
        <taxon>Dinophyceae</taxon>
        <taxon>Suessiales</taxon>
        <taxon>Symbiodiniaceae</taxon>
        <taxon>Symbiodinium</taxon>
    </lineage>
</organism>
<evidence type="ECO:0000313" key="3">
    <source>
        <dbReference type="Proteomes" id="UP000649617"/>
    </source>
</evidence>
<dbReference type="Proteomes" id="UP000649617">
    <property type="component" value="Unassembled WGS sequence"/>
</dbReference>
<sequence>MSASESTSSRQPVQPPPLEVAASESEPQGKEEPAGLGGKVARFFGNVGYRVFDNMSFVGEVLVEFLELDKHPYQREMDEMRRQQRRRKQAQQQREADAIASLEEATETEATGAESKQALETPAAL</sequence>
<name>A0A812Q7Q4_SYMPI</name>
<gene>
    <name evidence="2" type="ORF">SPIL2461_LOCUS9104</name>
</gene>
<feature type="region of interest" description="Disordered" evidence="1">
    <location>
        <begin position="73"/>
        <end position="125"/>
    </location>
</feature>
<feature type="compositionally biased region" description="Polar residues" evidence="1">
    <location>
        <begin position="1"/>
        <end position="12"/>
    </location>
</feature>
<keyword evidence="3" id="KW-1185">Reference proteome</keyword>
<proteinExistence type="predicted"/>
<evidence type="ECO:0000313" key="2">
    <source>
        <dbReference type="EMBL" id="CAE7374649.1"/>
    </source>
</evidence>
<feature type="compositionally biased region" description="Basic and acidic residues" evidence="1">
    <location>
        <begin position="73"/>
        <end position="82"/>
    </location>
</feature>
<protein>
    <submittedName>
        <fullName evidence="2">Uncharacterized protein</fullName>
    </submittedName>
</protein>
<comment type="caution">
    <text evidence="2">The sequence shown here is derived from an EMBL/GenBank/DDBJ whole genome shotgun (WGS) entry which is preliminary data.</text>
</comment>